<dbReference type="InterPro" id="IPR001461">
    <property type="entry name" value="Aspartic_peptidase_A1"/>
</dbReference>
<dbReference type="PANTHER" id="PTHR47966:SF57">
    <property type="entry name" value="PEPTIDASE A1 DOMAIN-CONTAINING PROTEIN"/>
    <property type="match status" value="1"/>
</dbReference>
<feature type="region of interest" description="Disordered" evidence="4">
    <location>
        <begin position="108"/>
        <end position="140"/>
    </location>
</feature>
<dbReference type="GO" id="GO:0004190">
    <property type="term" value="F:aspartic-type endopeptidase activity"/>
    <property type="evidence" value="ECO:0007669"/>
    <property type="project" value="UniProtKB-KW"/>
</dbReference>
<dbReference type="PANTHER" id="PTHR47966">
    <property type="entry name" value="BETA-SITE APP-CLEAVING ENZYME, ISOFORM A-RELATED"/>
    <property type="match status" value="1"/>
</dbReference>
<comment type="caution">
    <text evidence="6">The sequence shown here is derived from an EMBL/GenBank/DDBJ whole genome shotgun (WGS) entry which is preliminary data.</text>
</comment>
<evidence type="ECO:0000256" key="2">
    <source>
        <dbReference type="ARBA" id="ARBA00022750"/>
    </source>
</evidence>
<keyword evidence="7" id="KW-1185">Reference proteome</keyword>
<name>A0AAN6GC14_9BASI</name>
<dbReference type="Gene3D" id="2.40.70.10">
    <property type="entry name" value="Acid Proteases"/>
    <property type="match status" value="2"/>
</dbReference>
<dbReference type="InterPro" id="IPR034164">
    <property type="entry name" value="Pepsin-like_dom"/>
</dbReference>
<dbReference type="PROSITE" id="PS00141">
    <property type="entry name" value="ASP_PROTEASE"/>
    <property type="match status" value="1"/>
</dbReference>
<evidence type="ECO:0000313" key="6">
    <source>
        <dbReference type="EMBL" id="KAK0528537.1"/>
    </source>
</evidence>
<dbReference type="InterPro" id="IPR021109">
    <property type="entry name" value="Peptidase_aspartic_dom_sf"/>
</dbReference>
<dbReference type="Pfam" id="PF00026">
    <property type="entry name" value="Asp"/>
    <property type="match status" value="1"/>
</dbReference>
<sequence>MPLPLPRLRSFASSLKQRLQSPRASIAAASAASVTVAAATAAATNMSSSEGGPITISLSKRQIGQGELSRRAVEGAALSEQDIHEVIKAHLSRLQTKYHANFDRFEANTGTKHPLDKRTAACSSERKDEGTTPLTSQEGNQLWTGEVAIGTPPVRVPLDFDTGSSDLFVTPGLYHPDRSSTCEKTGKRFGTGFGDGTHAEGDIYLEDVTVGGLTAHKQAVGNATKSTLDDEGSKGIAGMAFQKISSFNAPSFIATLIHQSSLAQPVFGFGLWADKDARLDLGHIPQNVFKGDLVWNKADSASGFWAVDFEISHVEGRQVGMVDTGTTLIVGPKADVKAMLLAAGMTIKEQDGQIYGVYRADAPTPELALTFNGTRFPISADALLYQKHGDLLVAGIVGSDFWDEGITWVLGDTLLRDVYAVFKQDGEQAEVGFAPKA</sequence>
<dbReference type="SUPFAM" id="SSF50630">
    <property type="entry name" value="Acid proteases"/>
    <property type="match status" value="1"/>
</dbReference>
<keyword evidence="2 3" id="KW-0064">Aspartyl protease</keyword>
<keyword evidence="3" id="KW-0645">Protease</keyword>
<proteinExistence type="inferred from homology"/>
<dbReference type="InterPro" id="IPR001969">
    <property type="entry name" value="Aspartic_peptidase_AS"/>
</dbReference>
<feature type="domain" description="Peptidase A1" evidence="5">
    <location>
        <begin position="143"/>
        <end position="434"/>
    </location>
</feature>
<protein>
    <recommendedName>
        <fullName evidence="5">Peptidase A1 domain-containing protein</fullName>
    </recommendedName>
</protein>
<evidence type="ECO:0000256" key="3">
    <source>
        <dbReference type="RuleBase" id="RU000454"/>
    </source>
</evidence>
<accession>A0AAN6GC14</accession>
<evidence type="ECO:0000256" key="4">
    <source>
        <dbReference type="SAM" id="MobiDB-lite"/>
    </source>
</evidence>
<dbReference type="PROSITE" id="PS51767">
    <property type="entry name" value="PEPTIDASE_A1"/>
    <property type="match status" value="1"/>
</dbReference>
<dbReference type="EMBL" id="JAPDMQ010000271">
    <property type="protein sequence ID" value="KAK0528537.1"/>
    <property type="molecule type" value="Genomic_DNA"/>
</dbReference>
<dbReference type="InterPro" id="IPR033121">
    <property type="entry name" value="PEPTIDASE_A1"/>
</dbReference>
<evidence type="ECO:0000256" key="1">
    <source>
        <dbReference type="ARBA" id="ARBA00007447"/>
    </source>
</evidence>
<dbReference type="PRINTS" id="PR00792">
    <property type="entry name" value="PEPSIN"/>
</dbReference>
<keyword evidence="3" id="KW-0378">Hydrolase</keyword>
<feature type="compositionally biased region" description="Basic and acidic residues" evidence="4">
    <location>
        <begin position="113"/>
        <end position="130"/>
    </location>
</feature>
<comment type="similarity">
    <text evidence="1 3">Belongs to the peptidase A1 family.</text>
</comment>
<reference evidence="6" key="1">
    <citation type="journal article" date="2023" name="PhytoFront">
        <title>Draft Genome Resources of Seven Strains of Tilletia horrida, Causal Agent of Kernel Smut of Rice.</title>
        <authorList>
            <person name="Khanal S."/>
            <person name="Antony Babu S."/>
            <person name="Zhou X.G."/>
        </authorList>
    </citation>
    <scope>NUCLEOTIDE SEQUENCE</scope>
    <source>
        <strain evidence="6">TX3</strain>
    </source>
</reference>
<evidence type="ECO:0000259" key="5">
    <source>
        <dbReference type="PROSITE" id="PS51767"/>
    </source>
</evidence>
<organism evidence="6 7">
    <name type="scientific">Tilletia horrida</name>
    <dbReference type="NCBI Taxonomy" id="155126"/>
    <lineage>
        <taxon>Eukaryota</taxon>
        <taxon>Fungi</taxon>
        <taxon>Dikarya</taxon>
        <taxon>Basidiomycota</taxon>
        <taxon>Ustilaginomycotina</taxon>
        <taxon>Exobasidiomycetes</taxon>
        <taxon>Tilletiales</taxon>
        <taxon>Tilletiaceae</taxon>
        <taxon>Tilletia</taxon>
    </lineage>
</organism>
<dbReference type="CDD" id="cd05471">
    <property type="entry name" value="pepsin_like"/>
    <property type="match status" value="1"/>
</dbReference>
<evidence type="ECO:0000313" key="7">
    <source>
        <dbReference type="Proteomes" id="UP001176521"/>
    </source>
</evidence>
<dbReference type="Proteomes" id="UP001176521">
    <property type="component" value="Unassembled WGS sequence"/>
</dbReference>
<gene>
    <name evidence="6" type="ORF">OC842_004529</name>
</gene>
<dbReference type="GO" id="GO:0006508">
    <property type="term" value="P:proteolysis"/>
    <property type="evidence" value="ECO:0007669"/>
    <property type="project" value="UniProtKB-KW"/>
</dbReference>
<dbReference type="AlphaFoldDB" id="A0AAN6GC14"/>